<evidence type="ECO:0000313" key="7">
    <source>
        <dbReference type="Proteomes" id="UP000285324"/>
    </source>
</evidence>
<dbReference type="PANTHER" id="PTHR30537">
    <property type="entry name" value="HTH-TYPE TRANSCRIPTIONAL REGULATOR"/>
    <property type="match status" value="1"/>
</dbReference>
<dbReference type="FunFam" id="1.10.10.10:FF:000001">
    <property type="entry name" value="LysR family transcriptional regulator"/>
    <property type="match status" value="1"/>
</dbReference>
<reference evidence="6 7" key="1">
    <citation type="submission" date="2018-08" db="EMBL/GenBank/DDBJ databases">
        <title>Achromobacter xylosoxidans Genome sequencing and assembly.</title>
        <authorList>
            <person name="Wang R."/>
            <person name="Rensing C."/>
            <person name="Li Y."/>
        </authorList>
    </citation>
    <scope>NUCLEOTIDE SEQUENCE [LARGE SCALE GENOMIC DNA]</scope>
    <source>
        <strain evidence="6 7">GD003A</strain>
    </source>
</reference>
<evidence type="ECO:0000313" key="6">
    <source>
        <dbReference type="EMBL" id="RPJ88899.1"/>
    </source>
</evidence>
<gene>
    <name evidence="6" type="ORF">DY367_25345</name>
</gene>
<evidence type="ECO:0000256" key="1">
    <source>
        <dbReference type="ARBA" id="ARBA00009437"/>
    </source>
</evidence>
<protein>
    <submittedName>
        <fullName evidence="6">LysR family transcriptional regulator</fullName>
    </submittedName>
</protein>
<comment type="similarity">
    <text evidence="1">Belongs to the LysR transcriptional regulatory family.</text>
</comment>
<keyword evidence="3" id="KW-0238">DNA-binding</keyword>
<dbReference type="AlphaFoldDB" id="A0A424W6K5"/>
<dbReference type="InterPro" id="IPR036390">
    <property type="entry name" value="WH_DNA-bd_sf"/>
</dbReference>
<dbReference type="Pfam" id="PF00126">
    <property type="entry name" value="HTH_1"/>
    <property type="match status" value="1"/>
</dbReference>
<comment type="caution">
    <text evidence="6">The sequence shown here is derived from an EMBL/GenBank/DDBJ whole genome shotgun (WGS) entry which is preliminary data.</text>
</comment>
<accession>A0A424W6K5</accession>
<keyword evidence="4" id="KW-0804">Transcription</keyword>
<dbReference type="GO" id="GO:0043565">
    <property type="term" value="F:sequence-specific DNA binding"/>
    <property type="evidence" value="ECO:0007669"/>
    <property type="project" value="TreeGrafter"/>
</dbReference>
<sequence length="302" mass="33020">MDLLAAIRIFLRVVERGTISGAARDLDLSQPSVSERIDKLERFLSARLLVRSSRKLSCTAEGRTFYEQGKQLLEAAEMTINSVSLSNFQIQGSLRLAVPQCLGEIVVPKALMNVRTAHPDLHIDLMLNDTIADPVTEGLDISLRLGRLNENGGYIAFPLGWVARKLVAAPSYLAAHGPIEAPADLASHPFIRLKAIFANDQVPLARENGPVTQTRIKTAMTVSHWRPMYDLILAGGGIGILQHPACAKALAQGRLVELLDGYRVPPLPLNALLPPLRPMPQRVRAVLELLKRDIPALLQPAV</sequence>
<dbReference type="SUPFAM" id="SSF53850">
    <property type="entry name" value="Periplasmic binding protein-like II"/>
    <property type="match status" value="1"/>
</dbReference>
<dbReference type="GO" id="GO:0003700">
    <property type="term" value="F:DNA-binding transcription factor activity"/>
    <property type="evidence" value="ECO:0007669"/>
    <property type="project" value="InterPro"/>
</dbReference>
<evidence type="ECO:0000256" key="2">
    <source>
        <dbReference type="ARBA" id="ARBA00023015"/>
    </source>
</evidence>
<dbReference type="CDD" id="cd08422">
    <property type="entry name" value="PBP2_CrgA_like"/>
    <property type="match status" value="1"/>
</dbReference>
<dbReference type="InterPro" id="IPR058163">
    <property type="entry name" value="LysR-type_TF_proteobact-type"/>
</dbReference>
<keyword evidence="2" id="KW-0805">Transcription regulation</keyword>
<dbReference type="OrthoDB" id="8885940at2"/>
<feature type="domain" description="HTH lysR-type" evidence="5">
    <location>
        <begin position="1"/>
        <end position="59"/>
    </location>
</feature>
<dbReference type="Pfam" id="PF03466">
    <property type="entry name" value="LysR_substrate"/>
    <property type="match status" value="1"/>
</dbReference>
<dbReference type="Gene3D" id="1.10.10.10">
    <property type="entry name" value="Winged helix-like DNA-binding domain superfamily/Winged helix DNA-binding domain"/>
    <property type="match status" value="1"/>
</dbReference>
<dbReference type="PROSITE" id="PS50931">
    <property type="entry name" value="HTH_LYSR"/>
    <property type="match status" value="1"/>
</dbReference>
<dbReference type="Proteomes" id="UP000285324">
    <property type="component" value="Unassembled WGS sequence"/>
</dbReference>
<evidence type="ECO:0000256" key="4">
    <source>
        <dbReference type="ARBA" id="ARBA00023163"/>
    </source>
</evidence>
<evidence type="ECO:0000259" key="5">
    <source>
        <dbReference type="PROSITE" id="PS50931"/>
    </source>
</evidence>
<dbReference type="InterPro" id="IPR036388">
    <property type="entry name" value="WH-like_DNA-bd_sf"/>
</dbReference>
<dbReference type="RefSeq" id="WP_118933980.1">
    <property type="nucleotide sequence ID" value="NZ_CP061008.1"/>
</dbReference>
<dbReference type="InterPro" id="IPR005119">
    <property type="entry name" value="LysR_subst-bd"/>
</dbReference>
<dbReference type="InterPro" id="IPR000847">
    <property type="entry name" value="LysR_HTH_N"/>
</dbReference>
<dbReference type="Gene3D" id="3.40.190.290">
    <property type="match status" value="1"/>
</dbReference>
<dbReference type="GO" id="GO:0006351">
    <property type="term" value="P:DNA-templated transcription"/>
    <property type="evidence" value="ECO:0007669"/>
    <property type="project" value="TreeGrafter"/>
</dbReference>
<dbReference type="PRINTS" id="PR00039">
    <property type="entry name" value="HTHLYSR"/>
</dbReference>
<dbReference type="SUPFAM" id="SSF46785">
    <property type="entry name" value="Winged helix' DNA-binding domain"/>
    <property type="match status" value="1"/>
</dbReference>
<evidence type="ECO:0000256" key="3">
    <source>
        <dbReference type="ARBA" id="ARBA00023125"/>
    </source>
</evidence>
<dbReference type="EMBL" id="QVXO01000052">
    <property type="protein sequence ID" value="RPJ88899.1"/>
    <property type="molecule type" value="Genomic_DNA"/>
</dbReference>
<proteinExistence type="inferred from homology"/>
<dbReference type="PANTHER" id="PTHR30537:SF5">
    <property type="entry name" value="HTH-TYPE TRANSCRIPTIONAL ACTIVATOR TTDR-RELATED"/>
    <property type="match status" value="1"/>
</dbReference>
<organism evidence="6 7">
    <name type="scientific">Alcaligenes xylosoxydans xylosoxydans</name>
    <name type="common">Achromobacter xylosoxidans</name>
    <dbReference type="NCBI Taxonomy" id="85698"/>
    <lineage>
        <taxon>Bacteria</taxon>
        <taxon>Pseudomonadati</taxon>
        <taxon>Pseudomonadota</taxon>
        <taxon>Betaproteobacteria</taxon>
        <taxon>Burkholderiales</taxon>
        <taxon>Alcaligenaceae</taxon>
        <taxon>Achromobacter</taxon>
    </lineage>
</organism>
<name>A0A424W6K5_ALCXX</name>